<dbReference type="Pfam" id="PF04851">
    <property type="entry name" value="ResIII"/>
    <property type="match status" value="1"/>
</dbReference>
<keyword evidence="3" id="KW-0547">Nucleotide-binding</keyword>
<dbReference type="PANTHER" id="PTHR47396:SF1">
    <property type="entry name" value="ATP-DEPENDENT HELICASE IRC3-RELATED"/>
    <property type="match status" value="1"/>
</dbReference>
<dbReference type="GO" id="GO:0006412">
    <property type="term" value="P:translation"/>
    <property type="evidence" value="ECO:0007669"/>
    <property type="project" value="InterPro"/>
</dbReference>
<dbReference type="GO" id="GO:0003677">
    <property type="term" value="F:DNA binding"/>
    <property type="evidence" value="ECO:0007669"/>
    <property type="project" value="InterPro"/>
</dbReference>
<dbReference type="GO" id="GO:0005829">
    <property type="term" value="C:cytosol"/>
    <property type="evidence" value="ECO:0007669"/>
    <property type="project" value="TreeGrafter"/>
</dbReference>
<dbReference type="GO" id="GO:0005524">
    <property type="term" value="F:ATP binding"/>
    <property type="evidence" value="ECO:0007669"/>
    <property type="project" value="InterPro"/>
</dbReference>
<evidence type="ECO:0000259" key="1">
    <source>
        <dbReference type="PROSITE" id="PS51192"/>
    </source>
</evidence>
<protein>
    <submittedName>
        <fullName evidence="3">DEAD/DEAH box helicase</fullName>
    </submittedName>
</protein>
<dbReference type="Pfam" id="PF00271">
    <property type="entry name" value="Helicase_C"/>
    <property type="match status" value="1"/>
</dbReference>
<dbReference type="InterPro" id="IPR006935">
    <property type="entry name" value="Helicase/UvrB_N"/>
</dbReference>
<dbReference type="InterPro" id="IPR001650">
    <property type="entry name" value="Helicase_C-like"/>
</dbReference>
<dbReference type="SUPFAM" id="SSF52540">
    <property type="entry name" value="P-loop containing nucleoside triphosphate hydrolases"/>
    <property type="match status" value="1"/>
</dbReference>
<dbReference type="InterPro" id="IPR011332">
    <property type="entry name" value="Ribosomal_zn-bd"/>
</dbReference>
<keyword evidence="3" id="KW-0067">ATP-binding</keyword>
<accession>A0A437QEJ0</accession>
<sequence>MMAGYTLRSYQKDAVAATLAHFRKRPDPAVIVLPTGAGKSLVIAELARLAKGRVLVLTHVKELVEQNHEKFSALGEQAGIFSAGLKRKDTQEKVIFASIQSVARNLDRFTQPFSIVIVDECHRISNDDDSQYLKTVAHLKASNPNLRLLGLTATPYRLGSGWIYQYHHRGYARTVESPPFGYCIYELPLRYLIKKGYLTPPRLVDATTAHYDFSSLTPNSDGHYAEKPLNELLGRHKRVTKAIIEQLVTLADDRAGVMIFAATIEHAHEILGYLPQEIAAVVTGDTPTDIRQANITRFKARELKYLVNVSVLTTGFDAPHVDLIAILRPTESVSLYQQIIGRGLRLNPNKNDCLIVDYTGNQIDLFRPEVGEPKPHKDAQPVQVFCPLCEHPNLFWGKLDADGDLVEHYGRRCQRITETDAGPERCEFRFRFKSCPQCNAENDIAGRQCHQCGHLLVDPDDQLKRALSLKDAQVLRCAGLSLQQQDQKLVVTYRGEQGESLKETFWFDNPGSLERFNSLYGQRVAQGTQPLQFKSCEEALRFEHVLVSPDFVIARKQGKYMKVTEHIFDYEGRYRKANQQ</sequence>
<dbReference type="PROSITE" id="PS51194">
    <property type="entry name" value="HELICASE_CTER"/>
    <property type="match status" value="1"/>
</dbReference>
<name>A0A437QEJ0_9GAMM</name>
<comment type="caution">
    <text evidence="3">The sequence shown here is derived from an EMBL/GenBank/DDBJ whole genome shotgun (WGS) entry which is preliminary data.</text>
</comment>
<dbReference type="CDD" id="cd17926">
    <property type="entry name" value="DEXHc_RE"/>
    <property type="match status" value="1"/>
</dbReference>
<dbReference type="SMART" id="SM00490">
    <property type="entry name" value="HELICc"/>
    <property type="match status" value="1"/>
</dbReference>
<keyword evidence="4" id="KW-1185">Reference proteome</keyword>
<evidence type="ECO:0000313" key="3">
    <source>
        <dbReference type="EMBL" id="RVU32813.1"/>
    </source>
</evidence>
<dbReference type="GO" id="GO:0004386">
    <property type="term" value="F:helicase activity"/>
    <property type="evidence" value="ECO:0007669"/>
    <property type="project" value="UniProtKB-KW"/>
</dbReference>
<dbReference type="InterPro" id="IPR027417">
    <property type="entry name" value="P-loop_NTPase"/>
</dbReference>
<feature type="domain" description="Helicase C-terminal" evidence="2">
    <location>
        <begin position="243"/>
        <end position="388"/>
    </location>
</feature>
<dbReference type="SUPFAM" id="SSF57829">
    <property type="entry name" value="Zn-binding ribosomal proteins"/>
    <property type="match status" value="1"/>
</dbReference>
<evidence type="ECO:0000259" key="2">
    <source>
        <dbReference type="PROSITE" id="PS51194"/>
    </source>
</evidence>
<reference evidence="3 4" key="1">
    <citation type="submission" date="2019-01" db="EMBL/GenBank/DDBJ databases">
        <authorList>
            <person name="Chen W.-M."/>
        </authorList>
    </citation>
    <scope>NUCLEOTIDE SEQUENCE [LARGE SCALE GENOMIC DNA]</scope>
    <source>
        <strain evidence="3 4">HPM-16</strain>
    </source>
</reference>
<dbReference type="EMBL" id="SACQ01000001">
    <property type="protein sequence ID" value="RVU32813.1"/>
    <property type="molecule type" value="Genomic_DNA"/>
</dbReference>
<dbReference type="AlphaFoldDB" id="A0A437QEJ0"/>
<evidence type="ECO:0000313" key="4">
    <source>
        <dbReference type="Proteomes" id="UP000282818"/>
    </source>
</evidence>
<dbReference type="PANTHER" id="PTHR47396">
    <property type="entry name" value="TYPE I RESTRICTION ENZYME ECOKI R PROTEIN"/>
    <property type="match status" value="1"/>
</dbReference>
<dbReference type="GO" id="GO:0016787">
    <property type="term" value="F:hydrolase activity"/>
    <property type="evidence" value="ECO:0007669"/>
    <property type="project" value="InterPro"/>
</dbReference>
<dbReference type="Proteomes" id="UP000282818">
    <property type="component" value="Unassembled WGS sequence"/>
</dbReference>
<dbReference type="PROSITE" id="PS51192">
    <property type="entry name" value="HELICASE_ATP_BIND_1"/>
    <property type="match status" value="1"/>
</dbReference>
<keyword evidence="3" id="KW-0378">Hydrolase</keyword>
<dbReference type="FunFam" id="3.40.50.300:FF:000794">
    <property type="entry name" value="ATP-dependent RNA helicase"/>
    <property type="match status" value="1"/>
</dbReference>
<dbReference type="SMART" id="SM00487">
    <property type="entry name" value="DEXDc"/>
    <property type="match status" value="1"/>
</dbReference>
<proteinExistence type="predicted"/>
<gene>
    <name evidence="3" type="ORF">EOE65_03930</name>
</gene>
<dbReference type="CDD" id="cd18799">
    <property type="entry name" value="SF2_C_EcoAI-like"/>
    <property type="match status" value="1"/>
</dbReference>
<dbReference type="InterPro" id="IPR050742">
    <property type="entry name" value="Helicase_Restrict-Modif_Enz"/>
</dbReference>
<organism evidence="3 4">
    <name type="scientific">Neptunomonas marina</name>
    <dbReference type="NCBI Taxonomy" id="1815562"/>
    <lineage>
        <taxon>Bacteria</taxon>
        <taxon>Pseudomonadati</taxon>
        <taxon>Pseudomonadota</taxon>
        <taxon>Gammaproteobacteria</taxon>
        <taxon>Oceanospirillales</taxon>
        <taxon>Oceanospirillaceae</taxon>
        <taxon>Neptunomonas</taxon>
    </lineage>
</organism>
<keyword evidence="3" id="KW-0347">Helicase</keyword>
<dbReference type="InterPro" id="IPR014001">
    <property type="entry name" value="Helicase_ATP-bd"/>
</dbReference>
<dbReference type="Gene3D" id="3.40.50.300">
    <property type="entry name" value="P-loop containing nucleotide triphosphate hydrolases"/>
    <property type="match status" value="2"/>
</dbReference>
<feature type="domain" description="Helicase ATP-binding" evidence="1">
    <location>
        <begin position="20"/>
        <end position="155"/>
    </location>
</feature>